<comment type="function">
    <text evidence="5">Modulates RecA activity.</text>
</comment>
<accession>A0A9D1J4D1</accession>
<evidence type="ECO:0000313" key="7">
    <source>
        <dbReference type="EMBL" id="HIR60024.1"/>
    </source>
</evidence>
<dbReference type="InterPro" id="IPR053924">
    <property type="entry name" value="RecX_HTH_2nd"/>
</dbReference>
<dbReference type="PANTHER" id="PTHR33602">
    <property type="entry name" value="REGULATORY PROTEIN RECX FAMILY PROTEIN"/>
    <property type="match status" value="1"/>
</dbReference>
<dbReference type="Pfam" id="PF02631">
    <property type="entry name" value="RecX_HTH2"/>
    <property type="match status" value="1"/>
</dbReference>
<feature type="domain" description="RecX second three-helical" evidence="6">
    <location>
        <begin position="112"/>
        <end position="151"/>
    </location>
</feature>
<keyword evidence="4 5" id="KW-0963">Cytoplasm</keyword>
<reference evidence="7" key="1">
    <citation type="submission" date="2020-10" db="EMBL/GenBank/DDBJ databases">
        <authorList>
            <person name="Gilroy R."/>
        </authorList>
    </citation>
    <scope>NUCLEOTIDE SEQUENCE</scope>
    <source>
        <strain evidence="7">CHK189-12415</strain>
    </source>
</reference>
<evidence type="ECO:0000256" key="2">
    <source>
        <dbReference type="ARBA" id="ARBA00009695"/>
    </source>
</evidence>
<evidence type="ECO:0000259" key="6">
    <source>
        <dbReference type="Pfam" id="PF02631"/>
    </source>
</evidence>
<evidence type="ECO:0000313" key="8">
    <source>
        <dbReference type="Proteomes" id="UP000824241"/>
    </source>
</evidence>
<dbReference type="InterPro" id="IPR003783">
    <property type="entry name" value="Regulatory_RecX"/>
</dbReference>
<gene>
    <name evidence="5" type="primary">recX</name>
    <name evidence="7" type="ORF">IAB37_00385</name>
</gene>
<evidence type="ECO:0000256" key="1">
    <source>
        <dbReference type="ARBA" id="ARBA00004496"/>
    </source>
</evidence>
<reference evidence="7" key="2">
    <citation type="journal article" date="2021" name="PeerJ">
        <title>Extensive microbial diversity within the chicken gut microbiome revealed by metagenomics and culture.</title>
        <authorList>
            <person name="Gilroy R."/>
            <person name="Ravi A."/>
            <person name="Getino M."/>
            <person name="Pursley I."/>
            <person name="Horton D.L."/>
            <person name="Alikhan N.F."/>
            <person name="Baker D."/>
            <person name="Gharbi K."/>
            <person name="Hall N."/>
            <person name="Watson M."/>
            <person name="Adriaenssens E.M."/>
            <person name="Foster-Nyarko E."/>
            <person name="Jarju S."/>
            <person name="Secka A."/>
            <person name="Antonio M."/>
            <person name="Oren A."/>
            <person name="Chaudhuri R.R."/>
            <person name="La Ragione R."/>
            <person name="Hildebrand F."/>
            <person name="Pallen M.J."/>
        </authorList>
    </citation>
    <scope>NUCLEOTIDE SEQUENCE</scope>
    <source>
        <strain evidence="7">CHK189-12415</strain>
    </source>
</reference>
<dbReference type="EMBL" id="DVHA01000013">
    <property type="protein sequence ID" value="HIR60024.1"/>
    <property type="molecule type" value="Genomic_DNA"/>
</dbReference>
<dbReference type="PANTHER" id="PTHR33602:SF1">
    <property type="entry name" value="REGULATORY PROTEIN RECX FAMILY PROTEIN"/>
    <property type="match status" value="1"/>
</dbReference>
<comment type="subcellular location">
    <subcellularLocation>
        <location evidence="1 5">Cytoplasm</location>
    </subcellularLocation>
</comment>
<dbReference type="Proteomes" id="UP000824241">
    <property type="component" value="Unassembled WGS sequence"/>
</dbReference>
<comment type="caution">
    <text evidence="7">The sequence shown here is derived from an EMBL/GenBank/DDBJ whole genome shotgun (WGS) entry which is preliminary data.</text>
</comment>
<organism evidence="7 8">
    <name type="scientific">Candidatus Faecivivens stercoravium</name>
    <dbReference type="NCBI Taxonomy" id="2840803"/>
    <lineage>
        <taxon>Bacteria</taxon>
        <taxon>Bacillati</taxon>
        <taxon>Bacillota</taxon>
        <taxon>Clostridia</taxon>
        <taxon>Eubacteriales</taxon>
        <taxon>Oscillospiraceae</taxon>
        <taxon>Oscillospiraceae incertae sedis</taxon>
        <taxon>Candidatus Faecivivens</taxon>
    </lineage>
</organism>
<comment type="similarity">
    <text evidence="2 5">Belongs to the RecX family.</text>
</comment>
<dbReference type="HAMAP" id="MF_01114">
    <property type="entry name" value="RecX"/>
    <property type="match status" value="1"/>
</dbReference>
<evidence type="ECO:0000256" key="5">
    <source>
        <dbReference type="HAMAP-Rule" id="MF_01114"/>
    </source>
</evidence>
<evidence type="ECO:0000256" key="3">
    <source>
        <dbReference type="ARBA" id="ARBA00018111"/>
    </source>
</evidence>
<dbReference type="GO" id="GO:0006282">
    <property type="term" value="P:regulation of DNA repair"/>
    <property type="evidence" value="ECO:0007669"/>
    <property type="project" value="UniProtKB-UniRule"/>
</dbReference>
<proteinExistence type="inferred from homology"/>
<sequence>MIITGISRYGEKASQKRPRYKIEVDGEYWYILSDVLIADFHLRKGMEVDEAFLQKVREAADYRKGRERAFYLLEEREHTRDELTRKLARSVGFETAGKIAGEMESLGLIREDAYAARYAQYLSETRRYGRRRIVQEMMKKGFSRDTIDGALTGIETDEDALEALAFKKYGRALRAELEAGEEAEPSGFNRGGFTRAENRAIQGLMRLGHGFSEARAAVEAVEEAIREEMEEER</sequence>
<name>A0A9D1J4D1_9FIRM</name>
<dbReference type="GO" id="GO:0005737">
    <property type="term" value="C:cytoplasm"/>
    <property type="evidence" value="ECO:0007669"/>
    <property type="project" value="UniProtKB-SubCell"/>
</dbReference>
<dbReference type="InterPro" id="IPR036388">
    <property type="entry name" value="WH-like_DNA-bd_sf"/>
</dbReference>
<protein>
    <recommendedName>
        <fullName evidence="3 5">Regulatory protein RecX</fullName>
    </recommendedName>
</protein>
<dbReference type="AlphaFoldDB" id="A0A9D1J4D1"/>
<dbReference type="Gene3D" id="1.10.10.10">
    <property type="entry name" value="Winged helix-like DNA-binding domain superfamily/Winged helix DNA-binding domain"/>
    <property type="match status" value="2"/>
</dbReference>
<evidence type="ECO:0000256" key="4">
    <source>
        <dbReference type="ARBA" id="ARBA00022490"/>
    </source>
</evidence>